<dbReference type="SMART" id="SM00354">
    <property type="entry name" value="HTH_LACI"/>
    <property type="match status" value="1"/>
</dbReference>
<dbReference type="GO" id="GO:0000976">
    <property type="term" value="F:transcription cis-regulatory region binding"/>
    <property type="evidence" value="ECO:0007669"/>
    <property type="project" value="TreeGrafter"/>
</dbReference>
<sequence length="363" mass="38139">MPSGYLRLPTRRRSMMGAAPDTGGAPTVTIRDVAREAGVSYQTVSRVINGHAAVADTTRHRVEAAIDSLGFRPHHAARELAGKAARSLTVVTSDTSLYGAASTLRGIEEAARAASFAVAVSVLDRQALPDRAELRARLTRPGEPVVVIAFDAPGVRALRLLPADTPVVAAVERPSGKEPVSSRPQAWLDDRLAAAHATRHLLGLGHRTVHYLALPSSTADVAQRTQGWLDALRAAGAPEPPVVEGGWTPRTGYLAARGLVANPSVTAVLCGNDDVAAGVLRAAREAGRHIPGDLSVAGFDDVPVAAFLAPALTTVRLDFEGLGRTCFGLLHRLLDPASPAPDPCDEPALIVRESTGPWRAFRG</sequence>
<reference evidence="6 7" key="1">
    <citation type="submission" date="2013-05" db="EMBL/GenBank/DDBJ databases">
        <title>Genome sequence of Streptomyces sparsogenes DSM 40356.</title>
        <authorList>
            <person name="Coyne S."/>
            <person name="Seebeck F.P."/>
        </authorList>
    </citation>
    <scope>NUCLEOTIDE SEQUENCE [LARGE SCALE GENOMIC DNA]</scope>
    <source>
        <strain evidence="6 7">DSM 40356</strain>
    </source>
</reference>
<proteinExistence type="predicted"/>
<dbReference type="Pfam" id="PF00356">
    <property type="entry name" value="LacI"/>
    <property type="match status" value="1"/>
</dbReference>
<feature type="region of interest" description="Disordered" evidence="4">
    <location>
        <begin position="1"/>
        <end position="23"/>
    </location>
</feature>
<dbReference type="SUPFAM" id="SSF47413">
    <property type="entry name" value="lambda repressor-like DNA-binding domains"/>
    <property type="match status" value="1"/>
</dbReference>
<dbReference type="CDD" id="cd01574">
    <property type="entry name" value="PBP1_LacI"/>
    <property type="match status" value="1"/>
</dbReference>
<feature type="domain" description="HTH lacI-type" evidence="5">
    <location>
        <begin position="28"/>
        <end position="82"/>
    </location>
</feature>
<keyword evidence="2" id="KW-0238">DNA-binding</keyword>
<dbReference type="InterPro" id="IPR010982">
    <property type="entry name" value="Lambda_DNA-bd_dom_sf"/>
</dbReference>
<dbReference type="PRINTS" id="PR00036">
    <property type="entry name" value="HTHLACI"/>
</dbReference>
<dbReference type="SUPFAM" id="SSF53822">
    <property type="entry name" value="Periplasmic binding protein-like I"/>
    <property type="match status" value="1"/>
</dbReference>
<dbReference type="InterPro" id="IPR028082">
    <property type="entry name" value="Peripla_BP_I"/>
</dbReference>
<dbReference type="Gene3D" id="1.10.260.40">
    <property type="entry name" value="lambda repressor-like DNA-binding domains"/>
    <property type="match status" value="1"/>
</dbReference>
<dbReference type="PROSITE" id="PS00356">
    <property type="entry name" value="HTH_LACI_1"/>
    <property type="match status" value="1"/>
</dbReference>
<evidence type="ECO:0000259" key="5">
    <source>
        <dbReference type="PROSITE" id="PS50932"/>
    </source>
</evidence>
<dbReference type="Proteomes" id="UP000186168">
    <property type="component" value="Unassembled WGS sequence"/>
</dbReference>
<dbReference type="PANTHER" id="PTHR30146:SF109">
    <property type="entry name" value="HTH-TYPE TRANSCRIPTIONAL REGULATOR GALS"/>
    <property type="match status" value="1"/>
</dbReference>
<dbReference type="AlphaFoldDB" id="A0A1R1SC58"/>
<accession>A0A1R1SC58</accession>
<name>A0A1R1SC58_9ACTN</name>
<keyword evidence="3" id="KW-0804">Transcription</keyword>
<keyword evidence="1" id="KW-0805">Transcription regulation</keyword>
<dbReference type="PROSITE" id="PS50932">
    <property type="entry name" value="HTH_LACI_2"/>
    <property type="match status" value="1"/>
</dbReference>
<dbReference type="InterPro" id="IPR000843">
    <property type="entry name" value="HTH_LacI"/>
</dbReference>
<dbReference type="Gene3D" id="3.40.50.2300">
    <property type="match status" value="2"/>
</dbReference>
<evidence type="ECO:0000313" key="6">
    <source>
        <dbReference type="EMBL" id="OMI35778.1"/>
    </source>
</evidence>
<organism evidence="6 7">
    <name type="scientific">Streptomyces sparsogenes DSM 40356</name>
    <dbReference type="NCBI Taxonomy" id="1331668"/>
    <lineage>
        <taxon>Bacteria</taxon>
        <taxon>Bacillati</taxon>
        <taxon>Actinomycetota</taxon>
        <taxon>Actinomycetes</taxon>
        <taxon>Kitasatosporales</taxon>
        <taxon>Streptomycetaceae</taxon>
        <taxon>Streptomyces</taxon>
    </lineage>
</organism>
<keyword evidence="7" id="KW-1185">Reference proteome</keyword>
<evidence type="ECO:0000256" key="2">
    <source>
        <dbReference type="ARBA" id="ARBA00023125"/>
    </source>
</evidence>
<evidence type="ECO:0000256" key="3">
    <source>
        <dbReference type="ARBA" id="ARBA00023163"/>
    </source>
</evidence>
<evidence type="ECO:0000256" key="4">
    <source>
        <dbReference type="SAM" id="MobiDB-lite"/>
    </source>
</evidence>
<protein>
    <submittedName>
        <fullName evidence="6">Putative lacI family transcriptional regulator</fullName>
    </submittedName>
</protein>
<gene>
    <name evidence="6" type="ORF">SPAR_29486</name>
</gene>
<dbReference type="EMBL" id="ASQP01000387">
    <property type="protein sequence ID" value="OMI35778.1"/>
    <property type="molecule type" value="Genomic_DNA"/>
</dbReference>
<dbReference type="InterPro" id="IPR046335">
    <property type="entry name" value="LacI/GalR-like_sensor"/>
</dbReference>
<comment type="caution">
    <text evidence="6">The sequence shown here is derived from an EMBL/GenBank/DDBJ whole genome shotgun (WGS) entry which is preliminary data.</text>
</comment>
<evidence type="ECO:0000256" key="1">
    <source>
        <dbReference type="ARBA" id="ARBA00023015"/>
    </source>
</evidence>
<dbReference type="CDD" id="cd01392">
    <property type="entry name" value="HTH_LacI"/>
    <property type="match status" value="1"/>
</dbReference>
<dbReference type="GO" id="GO:0003700">
    <property type="term" value="F:DNA-binding transcription factor activity"/>
    <property type="evidence" value="ECO:0007669"/>
    <property type="project" value="TreeGrafter"/>
</dbReference>
<dbReference type="Pfam" id="PF13377">
    <property type="entry name" value="Peripla_BP_3"/>
    <property type="match status" value="1"/>
</dbReference>
<evidence type="ECO:0000313" key="7">
    <source>
        <dbReference type="Proteomes" id="UP000186168"/>
    </source>
</evidence>
<dbReference type="STRING" id="67365.GCA_001704635_02430"/>
<dbReference type="PANTHER" id="PTHR30146">
    <property type="entry name" value="LACI-RELATED TRANSCRIPTIONAL REPRESSOR"/>
    <property type="match status" value="1"/>
</dbReference>